<dbReference type="InterPro" id="IPR001845">
    <property type="entry name" value="HTH_ArsR_DNA-bd_dom"/>
</dbReference>
<sequence>MLRLHFTADDLKNVRILPSPDPMWEIVCSMCRLKTDQGRTEFGAWRDATRDRLRHDERLRLALTPLRGLVPSTGYIPDFLTPDASGELPAALDAIGAWPRHVVADQLDRLNAAQSRLRGSVPGPRADAVDLTGVVRALGTYFDTLLRPHLPRIRALVGADVSLRSQALLAGGVQGLLESMAPYATWRDPVLEVDYPVSRDVCLRGRGLLLVPSFFCWGRPTAPADPDLPPTLVYPVAKPPWQPDRGDRRCASRLLGRTRAAILEAVAGRGRADGCTSTDIARAVGIAQSSITYQMGVLRDGGLVSSRRSGKYVVHAVTPLGLRILDGA</sequence>
<dbReference type="PANTHER" id="PTHR43132:SF8">
    <property type="entry name" value="HTH-TYPE TRANSCRIPTIONAL REGULATOR KMTR"/>
    <property type="match status" value="1"/>
</dbReference>
<dbReference type="CDD" id="cd00090">
    <property type="entry name" value="HTH_ARSR"/>
    <property type="match status" value="1"/>
</dbReference>
<dbReference type="SMART" id="SM00418">
    <property type="entry name" value="HTH_ARSR"/>
    <property type="match status" value="1"/>
</dbReference>
<keyword evidence="1" id="KW-0805">Transcription regulation</keyword>
<proteinExistence type="predicted"/>
<evidence type="ECO:0000256" key="2">
    <source>
        <dbReference type="ARBA" id="ARBA00023125"/>
    </source>
</evidence>
<dbReference type="InterPro" id="IPR051011">
    <property type="entry name" value="Metal_resp_trans_reg"/>
</dbReference>
<evidence type="ECO:0000256" key="1">
    <source>
        <dbReference type="ARBA" id="ARBA00023015"/>
    </source>
</evidence>
<feature type="domain" description="HTH arsR-type" evidence="4">
    <location>
        <begin position="239"/>
        <end position="328"/>
    </location>
</feature>
<dbReference type="PANTHER" id="PTHR43132">
    <property type="entry name" value="ARSENICAL RESISTANCE OPERON REPRESSOR ARSR-RELATED"/>
    <property type="match status" value="1"/>
</dbReference>
<dbReference type="Gene3D" id="1.10.10.10">
    <property type="entry name" value="Winged helix-like DNA-binding domain superfamily/Winged helix DNA-binding domain"/>
    <property type="match status" value="1"/>
</dbReference>
<dbReference type="InterPro" id="IPR036390">
    <property type="entry name" value="WH_DNA-bd_sf"/>
</dbReference>
<dbReference type="InterPro" id="IPR036388">
    <property type="entry name" value="WH-like_DNA-bd_sf"/>
</dbReference>
<reference evidence="6" key="1">
    <citation type="journal article" date="2019" name="Int. J. Syst. Evol. Microbiol.">
        <title>The Global Catalogue of Microorganisms (GCM) 10K type strain sequencing project: providing services to taxonomists for standard genome sequencing and annotation.</title>
        <authorList>
            <consortium name="The Broad Institute Genomics Platform"/>
            <consortium name="The Broad Institute Genome Sequencing Center for Infectious Disease"/>
            <person name="Wu L."/>
            <person name="Ma J."/>
        </authorList>
    </citation>
    <scope>NUCLEOTIDE SEQUENCE [LARGE SCALE GENOMIC DNA]</scope>
    <source>
        <strain evidence="6">JCM 11574</strain>
    </source>
</reference>
<dbReference type="InterPro" id="IPR011991">
    <property type="entry name" value="ArsR-like_HTH"/>
</dbReference>
<dbReference type="SUPFAM" id="SSF46785">
    <property type="entry name" value="Winged helix' DNA-binding domain"/>
    <property type="match status" value="1"/>
</dbReference>
<organism evidence="5 6">
    <name type="scientific">Streptomyces rameus</name>
    <dbReference type="NCBI Taxonomy" id="68261"/>
    <lineage>
        <taxon>Bacteria</taxon>
        <taxon>Bacillati</taxon>
        <taxon>Actinomycetota</taxon>
        <taxon>Actinomycetes</taxon>
        <taxon>Kitasatosporales</taxon>
        <taxon>Streptomycetaceae</taxon>
        <taxon>Streptomyces</taxon>
    </lineage>
</organism>
<dbReference type="EMBL" id="BAAAVM010000038">
    <property type="protein sequence ID" value="GAA3143020.1"/>
    <property type="molecule type" value="Genomic_DNA"/>
</dbReference>
<accession>A0ABP6NCX4</accession>
<dbReference type="Proteomes" id="UP001500893">
    <property type="component" value="Unassembled WGS sequence"/>
</dbReference>
<protein>
    <submittedName>
        <fullName evidence="5">Winged helix-turn-helix domain-containing protein</fullName>
    </submittedName>
</protein>
<keyword evidence="2" id="KW-0238">DNA-binding</keyword>
<comment type="caution">
    <text evidence="5">The sequence shown here is derived from an EMBL/GenBank/DDBJ whole genome shotgun (WGS) entry which is preliminary data.</text>
</comment>
<name>A0ABP6NCX4_9ACTN</name>
<evidence type="ECO:0000313" key="5">
    <source>
        <dbReference type="EMBL" id="GAA3143020.1"/>
    </source>
</evidence>
<evidence type="ECO:0000256" key="3">
    <source>
        <dbReference type="ARBA" id="ARBA00023163"/>
    </source>
</evidence>
<keyword evidence="6" id="KW-1185">Reference proteome</keyword>
<dbReference type="Pfam" id="PF12840">
    <property type="entry name" value="HTH_20"/>
    <property type="match status" value="1"/>
</dbReference>
<evidence type="ECO:0000313" key="6">
    <source>
        <dbReference type="Proteomes" id="UP001500893"/>
    </source>
</evidence>
<keyword evidence="3" id="KW-0804">Transcription</keyword>
<gene>
    <name evidence="5" type="ORF">GCM10010521_32220</name>
</gene>
<dbReference type="PROSITE" id="PS50987">
    <property type="entry name" value="HTH_ARSR_2"/>
    <property type="match status" value="1"/>
</dbReference>
<evidence type="ECO:0000259" key="4">
    <source>
        <dbReference type="PROSITE" id="PS50987"/>
    </source>
</evidence>